<dbReference type="Proteomes" id="UP001201262">
    <property type="component" value="Unassembled WGS sequence"/>
</dbReference>
<keyword evidence="2" id="KW-1185">Reference proteome</keyword>
<dbReference type="EMBL" id="JAJTJA010000006">
    <property type="protein sequence ID" value="KAH8697652.1"/>
    <property type="molecule type" value="Genomic_DNA"/>
</dbReference>
<proteinExistence type="predicted"/>
<dbReference type="GeneID" id="70242917"/>
<name>A0AAD4Q0I9_9EURO</name>
<accession>A0AAD4Q0I9</accession>
<protein>
    <submittedName>
        <fullName evidence="1">SET domain protein</fullName>
    </submittedName>
</protein>
<dbReference type="RefSeq" id="XP_046072353.1">
    <property type="nucleotide sequence ID" value="XM_046212630.1"/>
</dbReference>
<reference evidence="1" key="1">
    <citation type="submission" date="2021-12" db="EMBL/GenBank/DDBJ databases">
        <title>Convergent genome expansion in fungi linked to evolution of root-endophyte symbiosis.</title>
        <authorList>
            <consortium name="DOE Joint Genome Institute"/>
            <person name="Ke Y.-H."/>
            <person name="Bonito G."/>
            <person name="Liao H.-L."/>
            <person name="Looney B."/>
            <person name="Rojas-Flechas A."/>
            <person name="Nash J."/>
            <person name="Hameed K."/>
            <person name="Schadt C."/>
            <person name="Martin F."/>
            <person name="Crous P.W."/>
            <person name="Miettinen O."/>
            <person name="Magnuson J.K."/>
            <person name="Labbe J."/>
            <person name="Jacobson D."/>
            <person name="Doktycz M.J."/>
            <person name="Veneault-Fourrey C."/>
            <person name="Kuo A."/>
            <person name="Mondo S."/>
            <person name="Calhoun S."/>
            <person name="Riley R."/>
            <person name="Ohm R."/>
            <person name="LaButti K."/>
            <person name="Andreopoulos B."/>
            <person name="Pangilinan J."/>
            <person name="Nolan M."/>
            <person name="Tritt A."/>
            <person name="Clum A."/>
            <person name="Lipzen A."/>
            <person name="Daum C."/>
            <person name="Barry K."/>
            <person name="Grigoriev I.V."/>
            <person name="Vilgalys R."/>
        </authorList>
    </citation>
    <scope>NUCLEOTIDE SEQUENCE</scope>
    <source>
        <strain evidence="1">PMI_201</strain>
    </source>
</reference>
<gene>
    <name evidence="1" type="ORF">BGW36DRAFT_320114</name>
</gene>
<dbReference type="AlphaFoldDB" id="A0AAD4Q0I9"/>
<dbReference type="InterPro" id="IPR046341">
    <property type="entry name" value="SET_dom_sf"/>
</dbReference>
<dbReference type="SUPFAM" id="SSF82199">
    <property type="entry name" value="SET domain"/>
    <property type="match status" value="1"/>
</dbReference>
<sequence length="710" mass="81260">MSQRTAEATLQAHTLLHEWVSQQGGRLDDRVQFARDDERGVHIQVKPDQTSSMPSKTCVIKIPVELTMSYFNAIDYEIPTKGGDGSDEKTSPFSSHGVVFPKQFITSIGSEETTAFFLMGQYLKGHNSFWYPYIHSLPRPDELTTPLFYSGEDLAWLNLTSLAAAREHRMQIWKARYEKGYRLLQELKFERGIDYSWELYLWASTIISSRAFTAKVLAGVIPMEELSEDKVSVLLPMIDATNHRPLAKVEWQAGKDSLGLAVMEDVSPGVEVGNNYGPRNNEQLMMNYGFCIPNNPFEYRNVNLRAPPGSPLAQVKTEHKQHFPGFGNRDKEQEDKYYVFSISYHHTGTPQPLELSVFSADLLNALSIIVANDRELECIELAESGFRIPWEQYANSRNLIAALNQIIIELLSYVQRLEVSGRQLGEPKTLQQGFVKKYRDSQIQLSRAAAFVANWTILSSRGRLERDDSNDRERLVDQLLSRMPNEVFDQNTAEQIKARILTRNSLLPDKSKSGEVFHFERLFHLLPTNIQKPCRDCLDAIISFARRAIVINDETGGDRDDTNNGPLVLLAYSLFICFIVAVHRQNSSQLSPRLQYWCNFLLRRYTTPRNDVAWTLPDENDETILSAFDSLMDEHVSHDTLSSVSTMVGVAPPSGNRGVDEWWLSPNWVRWAWLVLEQEMIMNIVDEPLEHMVEVERKMKMVNLLYIPRE</sequence>
<dbReference type="PANTHER" id="PTHR13271:SF135">
    <property type="entry name" value="SET DOMAIN PROTEIN (AFU_ORTHOLOGUE AFUA_4G11040)"/>
    <property type="match status" value="1"/>
</dbReference>
<dbReference type="PANTHER" id="PTHR13271">
    <property type="entry name" value="UNCHARACTERIZED PUTATIVE METHYLTRANSFERASE"/>
    <property type="match status" value="1"/>
</dbReference>
<dbReference type="GO" id="GO:0016279">
    <property type="term" value="F:protein-lysine N-methyltransferase activity"/>
    <property type="evidence" value="ECO:0007669"/>
    <property type="project" value="TreeGrafter"/>
</dbReference>
<dbReference type="Gene3D" id="3.90.1410.10">
    <property type="entry name" value="set domain protein methyltransferase, domain 1"/>
    <property type="match status" value="1"/>
</dbReference>
<evidence type="ECO:0000313" key="1">
    <source>
        <dbReference type="EMBL" id="KAH8697652.1"/>
    </source>
</evidence>
<organism evidence="1 2">
    <name type="scientific">Talaromyces proteolyticus</name>
    <dbReference type="NCBI Taxonomy" id="1131652"/>
    <lineage>
        <taxon>Eukaryota</taxon>
        <taxon>Fungi</taxon>
        <taxon>Dikarya</taxon>
        <taxon>Ascomycota</taxon>
        <taxon>Pezizomycotina</taxon>
        <taxon>Eurotiomycetes</taxon>
        <taxon>Eurotiomycetidae</taxon>
        <taxon>Eurotiales</taxon>
        <taxon>Trichocomaceae</taxon>
        <taxon>Talaromyces</taxon>
        <taxon>Talaromyces sect. Bacilispori</taxon>
    </lineage>
</organism>
<evidence type="ECO:0000313" key="2">
    <source>
        <dbReference type="Proteomes" id="UP001201262"/>
    </source>
</evidence>
<comment type="caution">
    <text evidence="1">The sequence shown here is derived from an EMBL/GenBank/DDBJ whole genome shotgun (WGS) entry which is preliminary data.</text>
</comment>
<dbReference type="InterPro" id="IPR050600">
    <property type="entry name" value="SETD3_SETD6_MTase"/>
</dbReference>